<sequence>MRKRSLREIRKHRRLTQEELALQTGISIRTIARYEKDVAMLRRAKYEKLRLIAAALSVSVDDIFLDDTSVFMKLKH</sequence>
<evidence type="ECO:0000313" key="1">
    <source>
        <dbReference type="EMBL" id="MTD01347.1"/>
    </source>
</evidence>
<dbReference type="Pfam" id="PF01381">
    <property type="entry name" value="HTH_3"/>
    <property type="match status" value="1"/>
</dbReference>
<dbReference type="CDD" id="cd00093">
    <property type="entry name" value="HTH_XRE"/>
    <property type="match status" value="1"/>
</dbReference>
<organism evidence="1 2">
    <name type="scientific">Streptococcus uberis</name>
    <dbReference type="NCBI Taxonomy" id="1349"/>
    <lineage>
        <taxon>Bacteria</taxon>
        <taxon>Bacillati</taxon>
        <taxon>Bacillota</taxon>
        <taxon>Bacilli</taxon>
        <taxon>Lactobacillales</taxon>
        <taxon>Streptococcaceae</taxon>
        <taxon>Streptococcus</taxon>
    </lineage>
</organism>
<dbReference type="RefSeq" id="WP_015911882.1">
    <property type="nucleotide sequence ID" value="NZ_BAABQA010000002.1"/>
</dbReference>
<dbReference type="Proteomes" id="UP000483839">
    <property type="component" value="Unassembled WGS sequence"/>
</dbReference>
<dbReference type="OMA" id="YEIKSAC"/>
<dbReference type="GO" id="GO:0003677">
    <property type="term" value="F:DNA binding"/>
    <property type="evidence" value="ECO:0007669"/>
    <property type="project" value="InterPro"/>
</dbReference>
<dbReference type="GeneID" id="93826900"/>
<dbReference type="SUPFAM" id="SSF47413">
    <property type="entry name" value="lambda repressor-like DNA-binding domains"/>
    <property type="match status" value="1"/>
</dbReference>
<protein>
    <submittedName>
        <fullName evidence="1">Helix-turn-helix domain-containing protein</fullName>
    </submittedName>
</protein>
<accession>A0A2X4K6L6</accession>
<dbReference type="InterPro" id="IPR010982">
    <property type="entry name" value="Lambda_DNA-bd_dom_sf"/>
</dbReference>
<evidence type="ECO:0000313" key="2">
    <source>
        <dbReference type="Proteomes" id="UP000483839"/>
    </source>
</evidence>
<reference evidence="1 2" key="1">
    <citation type="submission" date="2019-11" db="EMBL/GenBank/DDBJ databases">
        <title>Streptococcus uberis isolated from clinical mastitis cases on a southeastern Queensland dairy.</title>
        <authorList>
            <person name="Workentine M.L."/>
            <person name="Price R."/>
            <person name="Olchowy T."/>
        </authorList>
    </citation>
    <scope>NUCLEOTIDE SEQUENCE [LARGE SCALE GENOMIC DNA]</scope>
    <source>
        <strain evidence="1 2">OLC4459-A17</strain>
    </source>
</reference>
<dbReference type="Gene3D" id="1.10.260.40">
    <property type="entry name" value="lambda repressor-like DNA-binding domains"/>
    <property type="match status" value="1"/>
</dbReference>
<dbReference type="PROSITE" id="PS50943">
    <property type="entry name" value="HTH_CROC1"/>
    <property type="match status" value="1"/>
</dbReference>
<name>A0A2X4K6L6_STRUB</name>
<proteinExistence type="predicted"/>
<gene>
    <name evidence="1" type="ORF">GKS16_03535</name>
</gene>
<dbReference type="SMART" id="SM00530">
    <property type="entry name" value="HTH_XRE"/>
    <property type="match status" value="1"/>
</dbReference>
<dbReference type="InterPro" id="IPR001387">
    <property type="entry name" value="Cro/C1-type_HTH"/>
</dbReference>
<comment type="caution">
    <text evidence="1">The sequence shown here is derived from an EMBL/GenBank/DDBJ whole genome shotgun (WGS) entry which is preliminary data.</text>
</comment>
<dbReference type="EMBL" id="WLXI01000035">
    <property type="protein sequence ID" value="MTD01347.1"/>
    <property type="molecule type" value="Genomic_DNA"/>
</dbReference>
<dbReference type="AlphaFoldDB" id="A0A2X4K6L6"/>